<accession>A0A9P6AUN3</accession>
<dbReference type="Pfam" id="PF13391">
    <property type="entry name" value="HNH_2"/>
    <property type="match status" value="1"/>
</dbReference>
<gene>
    <name evidence="3" type="ORF">BS47DRAFT_1318391</name>
</gene>
<evidence type="ECO:0000313" key="4">
    <source>
        <dbReference type="Proteomes" id="UP000886523"/>
    </source>
</evidence>
<keyword evidence="4" id="KW-1185">Reference proteome</keyword>
<protein>
    <recommendedName>
        <fullName evidence="2">HNH nuclease domain-containing protein</fullName>
    </recommendedName>
</protein>
<evidence type="ECO:0000259" key="2">
    <source>
        <dbReference type="Pfam" id="PF13391"/>
    </source>
</evidence>
<feature type="domain" description="HNH nuclease" evidence="2">
    <location>
        <begin position="249"/>
        <end position="346"/>
    </location>
</feature>
<organism evidence="3 4">
    <name type="scientific">Hydnum rufescens UP504</name>
    <dbReference type="NCBI Taxonomy" id="1448309"/>
    <lineage>
        <taxon>Eukaryota</taxon>
        <taxon>Fungi</taxon>
        <taxon>Dikarya</taxon>
        <taxon>Basidiomycota</taxon>
        <taxon>Agaricomycotina</taxon>
        <taxon>Agaricomycetes</taxon>
        <taxon>Cantharellales</taxon>
        <taxon>Hydnaceae</taxon>
        <taxon>Hydnum</taxon>
    </lineage>
</organism>
<comment type="caution">
    <text evidence="3">The sequence shown here is derived from an EMBL/GenBank/DDBJ whole genome shotgun (WGS) entry which is preliminary data.</text>
</comment>
<feature type="region of interest" description="Disordered" evidence="1">
    <location>
        <begin position="380"/>
        <end position="410"/>
    </location>
</feature>
<name>A0A9P6AUN3_9AGAM</name>
<dbReference type="AlphaFoldDB" id="A0A9P6AUN3"/>
<feature type="compositionally biased region" description="Low complexity" evidence="1">
    <location>
        <begin position="380"/>
        <end position="390"/>
    </location>
</feature>
<dbReference type="Proteomes" id="UP000886523">
    <property type="component" value="Unassembled WGS sequence"/>
</dbReference>
<dbReference type="EMBL" id="MU128989">
    <property type="protein sequence ID" value="KAF9512277.1"/>
    <property type="molecule type" value="Genomic_DNA"/>
</dbReference>
<evidence type="ECO:0000256" key="1">
    <source>
        <dbReference type="SAM" id="MobiDB-lite"/>
    </source>
</evidence>
<dbReference type="OrthoDB" id="2104739at2759"/>
<proteinExistence type="predicted"/>
<dbReference type="InterPro" id="IPR003615">
    <property type="entry name" value="HNH_nuc"/>
</dbReference>
<evidence type="ECO:0000313" key="3">
    <source>
        <dbReference type="EMBL" id="KAF9512277.1"/>
    </source>
</evidence>
<reference evidence="3" key="1">
    <citation type="journal article" date="2020" name="Nat. Commun.">
        <title>Large-scale genome sequencing of mycorrhizal fungi provides insights into the early evolution of symbiotic traits.</title>
        <authorList>
            <person name="Miyauchi S."/>
            <person name="Kiss E."/>
            <person name="Kuo A."/>
            <person name="Drula E."/>
            <person name="Kohler A."/>
            <person name="Sanchez-Garcia M."/>
            <person name="Morin E."/>
            <person name="Andreopoulos B."/>
            <person name="Barry K.W."/>
            <person name="Bonito G."/>
            <person name="Buee M."/>
            <person name="Carver A."/>
            <person name="Chen C."/>
            <person name="Cichocki N."/>
            <person name="Clum A."/>
            <person name="Culley D."/>
            <person name="Crous P.W."/>
            <person name="Fauchery L."/>
            <person name="Girlanda M."/>
            <person name="Hayes R.D."/>
            <person name="Keri Z."/>
            <person name="LaButti K."/>
            <person name="Lipzen A."/>
            <person name="Lombard V."/>
            <person name="Magnuson J."/>
            <person name="Maillard F."/>
            <person name="Murat C."/>
            <person name="Nolan M."/>
            <person name="Ohm R.A."/>
            <person name="Pangilinan J."/>
            <person name="Pereira M.F."/>
            <person name="Perotto S."/>
            <person name="Peter M."/>
            <person name="Pfister S."/>
            <person name="Riley R."/>
            <person name="Sitrit Y."/>
            <person name="Stielow J.B."/>
            <person name="Szollosi G."/>
            <person name="Zifcakova L."/>
            <person name="Stursova M."/>
            <person name="Spatafora J.W."/>
            <person name="Tedersoo L."/>
            <person name="Vaario L.M."/>
            <person name="Yamada A."/>
            <person name="Yan M."/>
            <person name="Wang P."/>
            <person name="Xu J."/>
            <person name="Bruns T."/>
            <person name="Baldrian P."/>
            <person name="Vilgalys R."/>
            <person name="Dunand C."/>
            <person name="Henrissat B."/>
            <person name="Grigoriev I.V."/>
            <person name="Hibbett D."/>
            <person name="Nagy L.G."/>
            <person name="Martin F.M."/>
        </authorList>
    </citation>
    <scope>NUCLEOTIDE SEQUENCE</scope>
    <source>
        <strain evidence="3">UP504</strain>
    </source>
</reference>
<sequence length="483" mass="54005">MYRNRTDARSKLHLGNRINPCSWPGEDRFQEPILTSHYRIGPTDVGALRTANKSRALPRIVIGLSEKDVARSADVSFGSDASYISTRSREFMNDVKKIMDSSMPLAQLVDRAEKLIKKLSSSDEFNKLPPNGPKSDLMLDRVLTAMLSSAYTCGGEGGRRYTAAAIYACRYEDSEMTLRYLQSLGTTWDSHLLFVLRGNASHRTQMNSIPSEQATPAWDKTAVELEAGAPENREDKFRAAVLKRDGYQCVVTGLRDISHPLFHPSQNQIQTNANHIFRPATAVYDGNDPDSKTSRSALVTLDILRQYASLPEDFVENIASIIDDPSNGMSLEYNAHFGFDHFRWSLRAVEGVPNTYKIIYHVEGHGLFLPHKEEITFVDSSPKFSQSSSPPRKKQRTTRSGNADDEVQNVQGIPLPDPLFLRIHDALAGVLHMSGAAEAIDLVLERLDKGKPGAVLVGADFEDMWTHEMLRENIISMQQMKVH</sequence>